<comment type="caution">
    <text evidence="1">The sequence shown here is derived from an EMBL/GenBank/DDBJ whole genome shotgun (WGS) entry which is preliminary data.</text>
</comment>
<proteinExistence type="predicted"/>
<evidence type="ECO:0000313" key="2">
    <source>
        <dbReference type="Proteomes" id="UP001163321"/>
    </source>
</evidence>
<sequence>MLTVLEYAVDCYRQWACGLPMTAPASELNCEWTIDSRRSAGAHKKPDLQPLFDTTLFFPISNASILMASTGISPCLIEELQAVEAPRWSSCSACCMLSLTGLRLD</sequence>
<dbReference type="Proteomes" id="UP001163321">
    <property type="component" value="Chromosome 8"/>
</dbReference>
<keyword evidence="2" id="KW-1185">Reference proteome</keyword>
<reference evidence="1 2" key="1">
    <citation type="journal article" date="2022" name="bioRxiv">
        <title>The genome of the oomycete Peronosclerospora sorghi, a cosmopolitan pathogen of maize and sorghum, is inflated with dispersed pseudogenes.</title>
        <authorList>
            <person name="Fletcher K."/>
            <person name="Martin F."/>
            <person name="Isakeit T."/>
            <person name="Cavanaugh K."/>
            <person name="Magill C."/>
            <person name="Michelmore R."/>
        </authorList>
    </citation>
    <scope>NUCLEOTIDE SEQUENCE [LARGE SCALE GENOMIC DNA]</scope>
    <source>
        <strain evidence="1">P6</strain>
    </source>
</reference>
<gene>
    <name evidence="1" type="ORF">PsorP6_004815</name>
</gene>
<protein>
    <submittedName>
        <fullName evidence="1">Uncharacterized protein</fullName>
    </submittedName>
</protein>
<dbReference type="EMBL" id="CM047587">
    <property type="protein sequence ID" value="KAI9907827.1"/>
    <property type="molecule type" value="Genomic_DNA"/>
</dbReference>
<evidence type="ECO:0000313" key="1">
    <source>
        <dbReference type="EMBL" id="KAI9907827.1"/>
    </source>
</evidence>
<organism evidence="1 2">
    <name type="scientific">Peronosclerospora sorghi</name>
    <dbReference type="NCBI Taxonomy" id="230839"/>
    <lineage>
        <taxon>Eukaryota</taxon>
        <taxon>Sar</taxon>
        <taxon>Stramenopiles</taxon>
        <taxon>Oomycota</taxon>
        <taxon>Peronosporomycetes</taxon>
        <taxon>Peronosporales</taxon>
        <taxon>Peronosporaceae</taxon>
        <taxon>Peronosclerospora</taxon>
    </lineage>
</organism>
<accession>A0ACC0VNP8</accession>
<name>A0ACC0VNP8_9STRA</name>